<feature type="region of interest" description="Disordered" evidence="2">
    <location>
        <begin position="359"/>
        <end position="411"/>
    </location>
</feature>
<dbReference type="InterPro" id="IPR051540">
    <property type="entry name" value="S-2-haloacid_dehalogenase"/>
</dbReference>
<feature type="compositionally biased region" description="Gly residues" evidence="2">
    <location>
        <begin position="483"/>
        <end position="492"/>
    </location>
</feature>
<feature type="compositionally biased region" description="Basic and acidic residues" evidence="2">
    <location>
        <begin position="323"/>
        <end position="336"/>
    </location>
</feature>
<dbReference type="Proteomes" id="UP000002630">
    <property type="component" value="Linkage Group LG20"/>
</dbReference>
<gene>
    <name evidence="4" type="ORF">Esi_0314_0025</name>
</gene>
<dbReference type="AlphaFoldDB" id="D8LL24"/>
<dbReference type="OrthoDB" id="206649at2759"/>
<name>D8LL24_ECTSI</name>
<dbReference type="InterPro" id="IPR026870">
    <property type="entry name" value="Zinc_ribbon_dom"/>
</dbReference>
<dbReference type="SUPFAM" id="SSF56784">
    <property type="entry name" value="HAD-like"/>
    <property type="match status" value="1"/>
</dbReference>
<feature type="domain" description="Zinc-ribbon" evidence="3">
    <location>
        <begin position="508"/>
        <end position="529"/>
    </location>
</feature>
<organism evidence="4 5">
    <name type="scientific">Ectocarpus siliculosus</name>
    <name type="common">Brown alga</name>
    <name type="synonym">Conferva siliculosa</name>
    <dbReference type="NCBI Taxonomy" id="2880"/>
    <lineage>
        <taxon>Eukaryota</taxon>
        <taxon>Sar</taxon>
        <taxon>Stramenopiles</taxon>
        <taxon>Ochrophyta</taxon>
        <taxon>PX clade</taxon>
        <taxon>Phaeophyceae</taxon>
        <taxon>Ectocarpales</taxon>
        <taxon>Ectocarpaceae</taxon>
        <taxon>Ectocarpus</taxon>
    </lineage>
</organism>
<dbReference type="PANTHER" id="PTHR43316">
    <property type="entry name" value="HYDROLASE, HALOACID DELAHOGENASE-RELATED"/>
    <property type="match status" value="1"/>
</dbReference>
<dbReference type="Gene3D" id="1.20.120.1600">
    <property type="match status" value="1"/>
</dbReference>
<keyword evidence="1" id="KW-0378">Hydrolase</keyword>
<dbReference type="EMBL" id="FN648503">
    <property type="protein sequence ID" value="CBN76118.1"/>
    <property type="molecule type" value="Genomic_DNA"/>
</dbReference>
<keyword evidence="5" id="KW-1185">Reference proteome</keyword>
<dbReference type="Gene3D" id="3.40.50.1000">
    <property type="entry name" value="HAD superfamily/HAD-like"/>
    <property type="match status" value="2"/>
</dbReference>
<sequence length="537" mass="58630">MPHLCAPVFPGQDDLPSQLVKNPDLDPAPVNLTGLRKAGLARACELTGVADPTPVVESCFEVWRRARHDVERHLFPGVLDTLKELKERGVRLVAITNGNAQTDDIPCLKDLFEFCVLAEQVRHLLRLGSARLCGLKRRAWRVVVPYLAALRSGCRLREEPVPFAARVLICKPEGQTRGCVGVLVFVLFFPLRALLKWLFACLSVGFLSLGLVRDNYVLSIECSDTLNTKVGERKPQPGPFRAAVKRAGYPSEFAVGGEWVHVGDDWASDCVGGKEAEEEKDVDGEEEEEEEGNTLDGLDIDDLDDDDDFPTLEDGTIAPDESPEGKAQRLRREQEKARRRAEKLGILLDSDFDMAAGTAAANSGDGKTVKSSTSSGAGDAAFSSPREEEEERNREQRRKEEEEEKKAREELKNRKLYAREMSAIAMGHPEVAQGPGKMMSMGSSSYVMDMLMNDFMDASLDNIADLVGLVDQWNNKIPAPARRGGGSAGGRGSPASKGSTRRSGGEKFCTECGAKIPASAKFCSECGAKQEETFPAA</sequence>
<evidence type="ECO:0000313" key="4">
    <source>
        <dbReference type="EMBL" id="CBN76118.1"/>
    </source>
</evidence>
<protein>
    <submittedName>
        <fullName evidence="4">Haloacid dehalogenase-like hydrolase</fullName>
    </submittedName>
</protein>
<feature type="region of interest" description="Disordered" evidence="2">
    <location>
        <begin position="273"/>
        <end position="338"/>
    </location>
</feature>
<dbReference type="InterPro" id="IPR036412">
    <property type="entry name" value="HAD-like_sf"/>
</dbReference>
<dbReference type="Pfam" id="PF13240">
    <property type="entry name" value="Zn_Ribbon_1"/>
    <property type="match status" value="1"/>
</dbReference>
<feature type="compositionally biased region" description="Basic and acidic residues" evidence="2">
    <location>
        <begin position="391"/>
        <end position="411"/>
    </location>
</feature>
<feature type="compositionally biased region" description="Acidic residues" evidence="2">
    <location>
        <begin position="278"/>
        <end position="311"/>
    </location>
</feature>
<evidence type="ECO:0000256" key="1">
    <source>
        <dbReference type="ARBA" id="ARBA00022801"/>
    </source>
</evidence>
<evidence type="ECO:0000313" key="5">
    <source>
        <dbReference type="Proteomes" id="UP000002630"/>
    </source>
</evidence>
<dbReference type="GO" id="GO:0016787">
    <property type="term" value="F:hydrolase activity"/>
    <property type="evidence" value="ECO:0007669"/>
    <property type="project" value="UniProtKB-KW"/>
</dbReference>
<dbReference type="EMBL" id="FN649745">
    <property type="protein sequence ID" value="CBN76118.1"/>
    <property type="molecule type" value="Genomic_DNA"/>
</dbReference>
<reference evidence="4 5" key="1">
    <citation type="journal article" date="2010" name="Nature">
        <title>The Ectocarpus genome and the independent evolution of multicellularity in brown algae.</title>
        <authorList>
            <person name="Cock J.M."/>
            <person name="Sterck L."/>
            <person name="Rouze P."/>
            <person name="Scornet D."/>
            <person name="Allen A.E."/>
            <person name="Amoutzias G."/>
            <person name="Anthouard V."/>
            <person name="Artiguenave F."/>
            <person name="Aury J.M."/>
            <person name="Badger J.H."/>
            <person name="Beszteri B."/>
            <person name="Billiau K."/>
            <person name="Bonnet E."/>
            <person name="Bothwell J.H."/>
            <person name="Bowler C."/>
            <person name="Boyen C."/>
            <person name="Brownlee C."/>
            <person name="Carrano C.J."/>
            <person name="Charrier B."/>
            <person name="Cho G.Y."/>
            <person name="Coelho S.M."/>
            <person name="Collen J."/>
            <person name="Corre E."/>
            <person name="Da Silva C."/>
            <person name="Delage L."/>
            <person name="Delaroque N."/>
            <person name="Dittami S.M."/>
            <person name="Doulbeau S."/>
            <person name="Elias M."/>
            <person name="Farnham G."/>
            <person name="Gachon C.M."/>
            <person name="Gschloessl B."/>
            <person name="Heesch S."/>
            <person name="Jabbari K."/>
            <person name="Jubin C."/>
            <person name="Kawai H."/>
            <person name="Kimura K."/>
            <person name="Kloareg B."/>
            <person name="Kupper F.C."/>
            <person name="Lang D."/>
            <person name="Le Bail A."/>
            <person name="Leblanc C."/>
            <person name="Lerouge P."/>
            <person name="Lohr M."/>
            <person name="Lopez P.J."/>
            <person name="Martens C."/>
            <person name="Maumus F."/>
            <person name="Michel G."/>
            <person name="Miranda-Saavedra D."/>
            <person name="Morales J."/>
            <person name="Moreau H."/>
            <person name="Motomura T."/>
            <person name="Nagasato C."/>
            <person name="Napoli C.A."/>
            <person name="Nelson D.R."/>
            <person name="Nyvall-Collen P."/>
            <person name="Peters A.F."/>
            <person name="Pommier C."/>
            <person name="Potin P."/>
            <person name="Poulain J."/>
            <person name="Quesneville H."/>
            <person name="Read B."/>
            <person name="Rensing S.A."/>
            <person name="Ritter A."/>
            <person name="Rousvoal S."/>
            <person name="Samanta M."/>
            <person name="Samson G."/>
            <person name="Schroeder D.C."/>
            <person name="Segurens B."/>
            <person name="Strittmatter M."/>
            <person name="Tonon T."/>
            <person name="Tregear J.W."/>
            <person name="Valentin K."/>
            <person name="von Dassow P."/>
            <person name="Yamagishi T."/>
            <person name="Van de Peer Y."/>
            <person name="Wincker P."/>
        </authorList>
    </citation>
    <scope>NUCLEOTIDE SEQUENCE [LARGE SCALE GENOMIC DNA]</scope>
    <source>
        <strain evidence="5">Ec32 / CCAP1310/4</strain>
    </source>
</reference>
<accession>D8LL24</accession>
<dbReference type="InterPro" id="IPR023214">
    <property type="entry name" value="HAD_sf"/>
</dbReference>
<dbReference type="PANTHER" id="PTHR43316:SF8">
    <property type="entry name" value="HAD FAMILY HYDROLASE"/>
    <property type="match status" value="1"/>
</dbReference>
<proteinExistence type="predicted"/>
<dbReference type="InParanoid" id="D8LL24"/>
<feature type="region of interest" description="Disordered" evidence="2">
    <location>
        <begin position="478"/>
        <end position="507"/>
    </location>
</feature>
<evidence type="ECO:0000256" key="2">
    <source>
        <dbReference type="SAM" id="MobiDB-lite"/>
    </source>
</evidence>
<evidence type="ECO:0000259" key="3">
    <source>
        <dbReference type="Pfam" id="PF13240"/>
    </source>
</evidence>